<evidence type="ECO:0000313" key="1">
    <source>
        <dbReference type="EMBL" id="AST57750.1"/>
    </source>
</evidence>
<organism evidence="1 2">
    <name type="scientific">Thermoanaerobacterium thermosaccharolyticum</name>
    <name type="common">Clostridium thermosaccharolyticum</name>
    <dbReference type="NCBI Taxonomy" id="1517"/>
    <lineage>
        <taxon>Bacteria</taxon>
        <taxon>Bacillati</taxon>
        <taxon>Bacillota</taxon>
        <taxon>Clostridia</taxon>
        <taxon>Thermoanaerobacterales</taxon>
        <taxon>Thermoanaerobacteraceae</taxon>
        <taxon>Thermoanaerobacterium</taxon>
    </lineage>
</organism>
<dbReference type="Proteomes" id="UP000214975">
    <property type="component" value="Chromosome"/>
</dbReference>
<evidence type="ECO:0000313" key="2">
    <source>
        <dbReference type="Proteomes" id="UP000214975"/>
    </source>
</evidence>
<dbReference type="EMBL" id="CP016893">
    <property type="protein sequence ID" value="AST57750.1"/>
    <property type="molecule type" value="Genomic_DNA"/>
</dbReference>
<proteinExistence type="predicted"/>
<protein>
    <submittedName>
        <fullName evidence="1">Uncharacterized protein</fullName>
    </submittedName>
</protein>
<accession>A0A223HZ48</accession>
<gene>
    <name evidence="1" type="ORF">Thert_01756</name>
</gene>
<reference evidence="1 2" key="1">
    <citation type="submission" date="2016-08" db="EMBL/GenBank/DDBJ databases">
        <title>A novel genetic cassette of butanologenic Thermoanaerobacterium thermosaccharolyticum that directly convert cellulose to butanol.</title>
        <authorList>
            <person name="Li T."/>
            <person name="He J."/>
        </authorList>
    </citation>
    <scope>NUCLEOTIDE SEQUENCE [LARGE SCALE GENOMIC DNA]</scope>
    <source>
        <strain evidence="1 2">TG57</strain>
    </source>
</reference>
<name>A0A223HZ48_THETR</name>
<dbReference type="AlphaFoldDB" id="A0A223HZ48"/>
<sequence length="237" mass="28231">MQTQLYFWKPLIEKYKEELSLVEKYYIRTNDCFNNIEKEAEDYANSLYRRYPATEDTDPTAVAEWAFEKGIEMYETLSIMKSNHLLMTISMLYHIWEQQLIKFTINELEHYLEFDKKSLEFEEVQKIFELHGVDITKTEVWKKIRELKALVNTIKHGDGYSADKLRKIRPDFFEADVIKGTDTLELYGAVLLDEYSLQVNESDLFEYINAVKSFWDEMPERAFSDVDTIINTFTLKK</sequence>
<dbReference type="RefSeq" id="WP_094397386.1">
    <property type="nucleotide sequence ID" value="NZ_CP016893.1"/>
</dbReference>